<keyword evidence="2" id="KW-1185">Reference proteome</keyword>
<evidence type="ECO:0000313" key="2">
    <source>
        <dbReference type="Proteomes" id="UP001153269"/>
    </source>
</evidence>
<comment type="caution">
    <text evidence="1">The sequence shown here is derived from an EMBL/GenBank/DDBJ whole genome shotgun (WGS) entry which is preliminary data.</text>
</comment>
<reference evidence="1" key="1">
    <citation type="submission" date="2020-03" db="EMBL/GenBank/DDBJ databases">
        <authorList>
            <person name="Weist P."/>
        </authorList>
    </citation>
    <scope>NUCLEOTIDE SEQUENCE</scope>
</reference>
<gene>
    <name evidence="1" type="ORF">PLEPLA_LOCUS43522</name>
</gene>
<organism evidence="1 2">
    <name type="scientific">Pleuronectes platessa</name>
    <name type="common">European plaice</name>
    <dbReference type="NCBI Taxonomy" id="8262"/>
    <lineage>
        <taxon>Eukaryota</taxon>
        <taxon>Metazoa</taxon>
        <taxon>Chordata</taxon>
        <taxon>Craniata</taxon>
        <taxon>Vertebrata</taxon>
        <taxon>Euteleostomi</taxon>
        <taxon>Actinopterygii</taxon>
        <taxon>Neopterygii</taxon>
        <taxon>Teleostei</taxon>
        <taxon>Neoteleostei</taxon>
        <taxon>Acanthomorphata</taxon>
        <taxon>Carangaria</taxon>
        <taxon>Pleuronectiformes</taxon>
        <taxon>Pleuronectoidei</taxon>
        <taxon>Pleuronectidae</taxon>
        <taxon>Pleuronectes</taxon>
    </lineage>
</organism>
<evidence type="ECO:0000313" key="1">
    <source>
        <dbReference type="EMBL" id="CAB1455741.1"/>
    </source>
</evidence>
<accession>A0A9N7VWL5</accession>
<dbReference type="EMBL" id="CADEAL010004269">
    <property type="protein sequence ID" value="CAB1455741.1"/>
    <property type="molecule type" value="Genomic_DNA"/>
</dbReference>
<name>A0A9N7VWL5_PLEPL</name>
<protein>
    <submittedName>
        <fullName evidence="1">Uncharacterized protein</fullName>
    </submittedName>
</protein>
<proteinExistence type="predicted"/>
<dbReference type="Proteomes" id="UP001153269">
    <property type="component" value="Unassembled WGS sequence"/>
</dbReference>
<dbReference type="AlphaFoldDB" id="A0A9N7VWL5"/>
<sequence>MRLLRLHMHARDSRQPEMKTVSRHGETFLATATQRGRLRAKEPGAGDSFHIILPVSPRRRTAIRCHPPPRCRIPLPPPGIHLRIIRRAVTLMRSASWRSRAPCRQTVRIRFHQLHATCRSPAVELQRRSIYLLLVVSKGLVLVGGEKEMSTTALTEPVLQSVHHGFCNEA</sequence>